<evidence type="ECO:0000313" key="3">
    <source>
        <dbReference type="Proteomes" id="UP000578030"/>
    </source>
</evidence>
<proteinExistence type="predicted"/>
<comment type="caution">
    <text evidence="2">The sequence shown here is derived from an EMBL/GenBank/DDBJ whole genome shotgun (WGS) entry which is preliminary data.</text>
</comment>
<dbReference type="RefSeq" id="WP_182953106.1">
    <property type="nucleotide sequence ID" value="NZ_JABEQM010000001.1"/>
</dbReference>
<dbReference type="EMBL" id="JABEQM010000001">
    <property type="protein sequence ID" value="MBB2200073.1"/>
    <property type="molecule type" value="Genomic_DNA"/>
</dbReference>
<name>A0A7W4K4F5_9PROT</name>
<dbReference type="Proteomes" id="UP000578030">
    <property type="component" value="Unassembled WGS sequence"/>
</dbReference>
<protein>
    <submittedName>
        <fullName evidence="2">Uncharacterized protein</fullName>
    </submittedName>
</protein>
<organism evidence="2 3">
    <name type="scientific">Gluconacetobacter tumulisoli</name>
    <dbReference type="NCBI Taxonomy" id="1286189"/>
    <lineage>
        <taxon>Bacteria</taxon>
        <taxon>Pseudomonadati</taxon>
        <taxon>Pseudomonadota</taxon>
        <taxon>Alphaproteobacteria</taxon>
        <taxon>Acetobacterales</taxon>
        <taxon>Acetobacteraceae</taxon>
        <taxon>Gluconacetobacter</taxon>
    </lineage>
</organism>
<feature type="transmembrane region" description="Helical" evidence="1">
    <location>
        <begin position="20"/>
        <end position="40"/>
    </location>
</feature>
<evidence type="ECO:0000256" key="1">
    <source>
        <dbReference type="SAM" id="Phobius"/>
    </source>
</evidence>
<accession>A0A7W4K4F5</accession>
<keyword evidence="1" id="KW-0812">Transmembrane</keyword>
<sequence length="64" mass="6638">MKNAPPVSRTVFPRTVLGKAEVLVVVLLVAMISVMTMLPLGVHDTMDVASAGAGAEARTSTLTD</sequence>
<keyword evidence="1" id="KW-0472">Membrane</keyword>
<reference evidence="2 3" key="1">
    <citation type="submission" date="2020-04" db="EMBL/GenBank/DDBJ databases">
        <title>Description of novel Gluconacetobacter.</title>
        <authorList>
            <person name="Sombolestani A."/>
        </authorList>
    </citation>
    <scope>NUCLEOTIDE SEQUENCE [LARGE SCALE GENOMIC DNA]</scope>
    <source>
        <strain evidence="2 3">LMG 27802</strain>
    </source>
</reference>
<evidence type="ECO:0000313" key="2">
    <source>
        <dbReference type="EMBL" id="MBB2200073.1"/>
    </source>
</evidence>
<gene>
    <name evidence="2" type="ORF">HLH28_00505</name>
</gene>
<dbReference type="AlphaFoldDB" id="A0A7W4K4F5"/>
<keyword evidence="1" id="KW-1133">Transmembrane helix</keyword>
<keyword evidence="3" id="KW-1185">Reference proteome</keyword>